<sequence>MSQWYRKVAADISHLPDCIAYFENQLIEARVELKMIGSLERASREMPGIVEYRFNQLQEIEAILEHLNIELRKLRSLKFRQFTEHYNRTLSSRDAEKYVDGEPEVSDMDSIVNEFALVRNKFIGLTKAIDSKQFQINNVTKLRVAGMEDAELN</sequence>
<evidence type="ECO:0000313" key="1">
    <source>
        <dbReference type="EMBL" id="CAB4241517.1"/>
    </source>
</evidence>
<gene>
    <name evidence="1" type="ORF">UFOVP71_55</name>
</gene>
<organism evidence="1">
    <name type="scientific">uncultured Caudovirales phage</name>
    <dbReference type="NCBI Taxonomy" id="2100421"/>
    <lineage>
        <taxon>Viruses</taxon>
        <taxon>Duplodnaviria</taxon>
        <taxon>Heunggongvirae</taxon>
        <taxon>Uroviricota</taxon>
        <taxon>Caudoviricetes</taxon>
        <taxon>Peduoviridae</taxon>
        <taxon>Maltschvirus</taxon>
        <taxon>Maltschvirus maltsch</taxon>
    </lineage>
</organism>
<dbReference type="EMBL" id="LR797824">
    <property type="protein sequence ID" value="CAB4241517.1"/>
    <property type="molecule type" value="Genomic_DNA"/>
</dbReference>
<name>A0A6J5TC20_9CAUD</name>
<reference evidence="1" key="1">
    <citation type="submission" date="2020-05" db="EMBL/GenBank/DDBJ databases">
        <authorList>
            <person name="Chiriac C."/>
            <person name="Salcher M."/>
            <person name="Ghai R."/>
            <person name="Kavagutti S V."/>
        </authorList>
    </citation>
    <scope>NUCLEOTIDE SEQUENCE</scope>
</reference>
<protein>
    <submittedName>
        <fullName evidence="1">Uncharacterized protein</fullName>
    </submittedName>
</protein>
<proteinExistence type="predicted"/>
<accession>A0A6J5TC20</accession>